<organism evidence="4">
    <name type="scientific">Soboliphyme baturini</name>
    <dbReference type="NCBI Taxonomy" id="241478"/>
    <lineage>
        <taxon>Eukaryota</taxon>
        <taxon>Metazoa</taxon>
        <taxon>Ecdysozoa</taxon>
        <taxon>Nematoda</taxon>
        <taxon>Enoplea</taxon>
        <taxon>Dorylaimia</taxon>
        <taxon>Dioctophymatida</taxon>
        <taxon>Dioctophymatoidea</taxon>
        <taxon>Soboliphymatidae</taxon>
        <taxon>Soboliphyme</taxon>
    </lineage>
</organism>
<feature type="region of interest" description="Disordered" evidence="1">
    <location>
        <begin position="1"/>
        <end position="26"/>
    </location>
</feature>
<gene>
    <name evidence="2" type="ORF">SBAD_LOCUS5220</name>
</gene>
<dbReference type="AlphaFoldDB" id="A0A183INM4"/>
<name>A0A183INM4_9BILA</name>
<reference evidence="2 3" key="2">
    <citation type="submission" date="2018-11" db="EMBL/GenBank/DDBJ databases">
        <authorList>
            <consortium name="Pathogen Informatics"/>
        </authorList>
    </citation>
    <scope>NUCLEOTIDE SEQUENCE [LARGE SCALE GENOMIC DNA]</scope>
</reference>
<dbReference type="Proteomes" id="UP000270296">
    <property type="component" value="Unassembled WGS sequence"/>
</dbReference>
<reference evidence="4" key="1">
    <citation type="submission" date="2016-06" db="UniProtKB">
        <authorList>
            <consortium name="WormBaseParasite"/>
        </authorList>
    </citation>
    <scope>IDENTIFICATION</scope>
</reference>
<accession>A0A183INM4</accession>
<evidence type="ECO:0000313" key="2">
    <source>
        <dbReference type="EMBL" id="VDP06634.1"/>
    </source>
</evidence>
<evidence type="ECO:0000313" key="4">
    <source>
        <dbReference type="WBParaSite" id="SBAD_0000543401-mRNA-1"/>
    </source>
</evidence>
<protein>
    <submittedName>
        <fullName evidence="4">CS domain-containing protein</fullName>
    </submittedName>
</protein>
<evidence type="ECO:0000313" key="3">
    <source>
        <dbReference type="Proteomes" id="UP000270296"/>
    </source>
</evidence>
<dbReference type="WBParaSite" id="SBAD_0000543401-mRNA-1">
    <property type="protein sequence ID" value="SBAD_0000543401-mRNA-1"/>
    <property type="gene ID" value="SBAD_0000543401"/>
</dbReference>
<proteinExistence type="predicted"/>
<dbReference type="EMBL" id="UZAM01008840">
    <property type="protein sequence ID" value="VDP06634.1"/>
    <property type="molecule type" value="Genomic_DNA"/>
</dbReference>
<keyword evidence="3" id="KW-1185">Reference proteome</keyword>
<sequence>MSDRAVLSFDSDSSSNETRSQHRPCPRLIPDKLTVHNETNELIHYHFVSNFPHLITVEPVCFRVQGTDEIEVHIQIVPSHLKADEVFSINEAGTLKTYASTTNICPDRMGYFSSELLPDSYLVHTFALHINNEWLLSQLSSRDVSDDVENVEDYLDLDYSQMYSDVNVDEQLNEYKQYYDNDEDILSDVIKKRRVSDIAESFSSSVENISLEMRWTEEQDTSLALSERLSELECLLESEDSQESEED</sequence>
<evidence type="ECO:0000256" key="1">
    <source>
        <dbReference type="SAM" id="MobiDB-lite"/>
    </source>
</evidence>